<proteinExistence type="predicted"/>
<evidence type="ECO:0000313" key="2">
    <source>
        <dbReference type="Proteomes" id="UP000831701"/>
    </source>
</evidence>
<keyword evidence="2" id="KW-1185">Reference proteome</keyword>
<comment type="caution">
    <text evidence="1">The sequence shown here is derived from an EMBL/GenBank/DDBJ whole genome shotgun (WGS) entry which is preliminary data.</text>
</comment>
<evidence type="ECO:0000313" key="1">
    <source>
        <dbReference type="EMBL" id="KAI3358789.1"/>
    </source>
</evidence>
<protein>
    <submittedName>
        <fullName evidence="1">Uncharacterized protein</fullName>
    </submittedName>
</protein>
<dbReference type="Proteomes" id="UP000831701">
    <property type="component" value="Chromosome 18"/>
</dbReference>
<dbReference type="EMBL" id="CM041548">
    <property type="protein sequence ID" value="KAI3358789.1"/>
    <property type="molecule type" value="Genomic_DNA"/>
</dbReference>
<reference evidence="1" key="1">
    <citation type="submission" date="2022-04" db="EMBL/GenBank/DDBJ databases">
        <title>Jade perch genome.</title>
        <authorList>
            <person name="Chao B."/>
        </authorList>
    </citation>
    <scope>NUCLEOTIDE SEQUENCE</scope>
    <source>
        <strain evidence="1">CB-2022</strain>
    </source>
</reference>
<name>A0ACB8VTC6_9TELE</name>
<gene>
    <name evidence="1" type="ORF">L3Q82_015186</name>
</gene>
<organism evidence="1 2">
    <name type="scientific">Scortum barcoo</name>
    <name type="common">barcoo grunter</name>
    <dbReference type="NCBI Taxonomy" id="214431"/>
    <lineage>
        <taxon>Eukaryota</taxon>
        <taxon>Metazoa</taxon>
        <taxon>Chordata</taxon>
        <taxon>Craniata</taxon>
        <taxon>Vertebrata</taxon>
        <taxon>Euteleostomi</taxon>
        <taxon>Actinopterygii</taxon>
        <taxon>Neopterygii</taxon>
        <taxon>Teleostei</taxon>
        <taxon>Neoteleostei</taxon>
        <taxon>Acanthomorphata</taxon>
        <taxon>Eupercaria</taxon>
        <taxon>Centrarchiformes</taxon>
        <taxon>Terapontoidei</taxon>
        <taxon>Terapontidae</taxon>
        <taxon>Scortum</taxon>
    </lineage>
</organism>
<sequence>MRESPPGVRLRCGKVSVSPCWSSWPRCSALCSLCCLAGLGFYFYPGQRRSLADVRTQTWQLLSPSLQVCVCPPAAPLHSPGPVHQVRPVETRSFILKDSAAGRVQKQTKRWYVVWQLFLSKFKFLRELVGDASTPQAETQPSETKSERTASAPTRNRPKTTRQRVAFSEGAS</sequence>
<accession>A0ACB8VTC6</accession>